<dbReference type="InterPro" id="IPR026891">
    <property type="entry name" value="Fn3-like"/>
</dbReference>
<dbReference type="FunFam" id="2.60.40.10:FF:000495">
    <property type="entry name" value="Periplasmic beta-glucosidase"/>
    <property type="match status" value="1"/>
</dbReference>
<dbReference type="Pfam" id="PF14310">
    <property type="entry name" value="Fn3-like"/>
    <property type="match status" value="1"/>
</dbReference>
<protein>
    <submittedName>
        <fullName evidence="7">Beta-glucosidase</fullName>
    </submittedName>
</protein>
<dbReference type="PRINTS" id="PR00133">
    <property type="entry name" value="GLHYDRLASE3"/>
</dbReference>
<dbReference type="SMART" id="SM01217">
    <property type="entry name" value="Fn3_like"/>
    <property type="match status" value="1"/>
</dbReference>
<comment type="caution">
    <text evidence="7">The sequence shown here is derived from an EMBL/GenBank/DDBJ whole genome shotgun (WGS) entry which is preliminary data.</text>
</comment>
<dbReference type="Pfam" id="PF01915">
    <property type="entry name" value="Glyco_hydro_3_C"/>
    <property type="match status" value="1"/>
</dbReference>
<feature type="domain" description="Fibronectin type III-like" evidence="6">
    <location>
        <begin position="733"/>
        <end position="802"/>
    </location>
</feature>
<dbReference type="InterPro" id="IPR017853">
    <property type="entry name" value="GH"/>
</dbReference>
<dbReference type="Gene3D" id="3.40.50.1700">
    <property type="entry name" value="Glycoside hydrolase family 3 C-terminal domain"/>
    <property type="match status" value="1"/>
</dbReference>
<evidence type="ECO:0000256" key="4">
    <source>
        <dbReference type="SAM" id="MobiDB-lite"/>
    </source>
</evidence>
<comment type="similarity">
    <text evidence="1">Belongs to the glycosyl hydrolase 3 family.</text>
</comment>
<dbReference type="GO" id="GO:0008422">
    <property type="term" value="F:beta-glucosidase activity"/>
    <property type="evidence" value="ECO:0007669"/>
    <property type="project" value="UniProtKB-ARBA"/>
</dbReference>
<evidence type="ECO:0000256" key="1">
    <source>
        <dbReference type="ARBA" id="ARBA00005336"/>
    </source>
</evidence>
<dbReference type="PANTHER" id="PTHR42721:SF3">
    <property type="entry name" value="BETA-D-XYLOSIDASE 5-RELATED"/>
    <property type="match status" value="1"/>
</dbReference>
<dbReference type="InterPro" id="IPR002772">
    <property type="entry name" value="Glyco_hydro_3_C"/>
</dbReference>
<dbReference type="GO" id="GO:0046556">
    <property type="term" value="F:alpha-L-arabinofuranosidase activity"/>
    <property type="evidence" value="ECO:0007669"/>
    <property type="project" value="TreeGrafter"/>
</dbReference>
<dbReference type="InterPro" id="IPR044993">
    <property type="entry name" value="BXL"/>
</dbReference>
<dbReference type="InterPro" id="IPR036962">
    <property type="entry name" value="Glyco_hydro_3_N_sf"/>
</dbReference>
<evidence type="ECO:0000313" key="8">
    <source>
        <dbReference type="Proteomes" id="UP000285013"/>
    </source>
</evidence>
<dbReference type="PANTHER" id="PTHR42721">
    <property type="entry name" value="SUGAR HYDROLASE-RELATED"/>
    <property type="match status" value="1"/>
</dbReference>
<dbReference type="SUPFAM" id="SSF51445">
    <property type="entry name" value="(Trans)glycosidases"/>
    <property type="match status" value="1"/>
</dbReference>
<dbReference type="Gene3D" id="3.20.20.300">
    <property type="entry name" value="Glycoside hydrolase, family 3, N-terminal domain"/>
    <property type="match status" value="1"/>
</dbReference>
<evidence type="ECO:0000259" key="6">
    <source>
        <dbReference type="SMART" id="SM01217"/>
    </source>
</evidence>
<dbReference type="Proteomes" id="UP000285013">
    <property type="component" value="Unassembled WGS sequence"/>
</dbReference>
<evidence type="ECO:0000256" key="5">
    <source>
        <dbReference type="SAM" id="SignalP"/>
    </source>
</evidence>
<evidence type="ECO:0000256" key="3">
    <source>
        <dbReference type="ARBA" id="ARBA00022801"/>
    </source>
</evidence>
<dbReference type="EMBL" id="QRPE01000033">
    <property type="protein sequence ID" value="RHL87699.1"/>
    <property type="molecule type" value="Genomic_DNA"/>
</dbReference>
<dbReference type="InterPro" id="IPR001764">
    <property type="entry name" value="Glyco_hydro_3_N"/>
</dbReference>
<dbReference type="SUPFAM" id="SSF52279">
    <property type="entry name" value="Beta-D-glucan exohydrolase, C-terminal domain"/>
    <property type="match status" value="1"/>
</dbReference>
<dbReference type="Pfam" id="PF00933">
    <property type="entry name" value="Glyco_hydro_3"/>
    <property type="match status" value="1"/>
</dbReference>
<dbReference type="InterPro" id="IPR008979">
    <property type="entry name" value="Galactose-bd-like_sf"/>
</dbReference>
<proteinExistence type="inferred from homology"/>
<reference evidence="7 8" key="1">
    <citation type="submission" date="2018-08" db="EMBL/GenBank/DDBJ databases">
        <title>A genome reference for cultivated species of the human gut microbiota.</title>
        <authorList>
            <person name="Zou Y."/>
            <person name="Xue W."/>
            <person name="Luo G."/>
        </authorList>
    </citation>
    <scope>NUCLEOTIDE SEQUENCE [LARGE SCALE GENOMIC DNA]</scope>
    <source>
        <strain evidence="7 8">AF36-16BH</strain>
    </source>
</reference>
<dbReference type="Gene3D" id="2.60.40.10">
    <property type="entry name" value="Immunoglobulins"/>
    <property type="match status" value="1"/>
</dbReference>
<feature type="region of interest" description="Disordered" evidence="4">
    <location>
        <begin position="815"/>
        <end position="835"/>
    </location>
</feature>
<organism evidence="7 8">
    <name type="scientific">Bacteroides intestinalis</name>
    <dbReference type="NCBI Taxonomy" id="329854"/>
    <lineage>
        <taxon>Bacteria</taxon>
        <taxon>Pseudomonadati</taxon>
        <taxon>Bacteroidota</taxon>
        <taxon>Bacteroidia</taxon>
        <taxon>Bacteroidales</taxon>
        <taxon>Bacteroidaceae</taxon>
        <taxon>Bacteroides</taxon>
    </lineage>
</organism>
<dbReference type="GO" id="GO:0009044">
    <property type="term" value="F:xylan 1,4-beta-xylosidase activity"/>
    <property type="evidence" value="ECO:0007669"/>
    <property type="project" value="InterPro"/>
</dbReference>
<gene>
    <name evidence="7" type="ORF">DWZ95_20490</name>
</gene>
<dbReference type="AlphaFoldDB" id="A0A415MYQ6"/>
<dbReference type="InterPro" id="IPR036881">
    <property type="entry name" value="Glyco_hydro_3_C_sf"/>
</dbReference>
<dbReference type="RefSeq" id="WP_118215987.1">
    <property type="nucleotide sequence ID" value="NZ_JBBNML010000004.1"/>
</dbReference>
<evidence type="ECO:0000256" key="2">
    <source>
        <dbReference type="ARBA" id="ARBA00022729"/>
    </source>
</evidence>
<accession>A0A415MYQ6</accession>
<feature type="chain" id="PRO_5019225249" evidence="5">
    <location>
        <begin position="20"/>
        <end position="943"/>
    </location>
</feature>
<sequence length="943" mass="104502">MKKLIAMTLLLGGSTLLCAQKTVKIPAVYKPVKSEMYKKGWIDFNKNGVKDVYEDPNASLDARIEDLLSQMTLEEKTCQMVTLYGYKRVLKDDLPTPEWKQMLWKDGIGAIDEHLNGFQQWGLPPSDNPYVWPASRHAWALNEVQRFFIEETRLGIPVDFTNEGIRGIESYRATNFPTQLGLGHTWNRELIRQVGLITGREARILGYTNVYAPILDVGRDQRWGRYEEVYGESPYLVAELGIEMVRGMQHNHQVAATGKHFVAYSNNKGAREGMARVDPQMSPREVEMIHVYPFKRVIKEAGLLGVMSSYNDYDGVPIQGSYYWLTTRLRGEMGFRGYVVSDSDAVEYLYTKHSTAKDMKEAVRQSVEAGLNVRCTFRSPDSYVLPLRELVKEGGLSEEVINDRVRDILRVKFLIGLFDAPYQTDLAGADREVEKAENESLALQASRESLVLLKNENNVLPLDINNVKKIAVCGPNADEEGYALTHYGPLAVEVTTVLEGIRQKSEGKAEVLYTKGCDLVDANWPESELIDYPMTDNEQAEIDKAVENARQADVAVVVLGGGQRTCGENKSRSSLDLPGRQLKLLQAVQATGKPVVLVLINGRPLSINWADKFVPAILEAWYPGSKGGTAVADVLFGDYNPGGKLTVTFPKSVGQIPFNFPCKPSSQIDGGKNPGLDGNMSRVNGALYSFGYGLSYTTFEYSDIEISPKVITPNQKATVRCKVTNTGKRAGDEVVQLYIHDILSSVTTYEKNLAGFERIHLQPGETKEVVFALDRKQLELLDKHMEWVVEPGDFSIMVGASSEDIRLSGTLTVEDPNAPMQTQAKPDAPVTASTNPESVMNVLDKKMNTVWEGNKGDYITFALENGSKVDGVSIAFSRGNGLPAEFEIQLSSGGGQFLTVYSGTVSEYGKLISYTFKGTIASDLRIVLNDDRVGVAEIVCEAR</sequence>
<dbReference type="SUPFAM" id="SSF49785">
    <property type="entry name" value="Galactose-binding domain-like"/>
    <property type="match status" value="1"/>
</dbReference>
<dbReference type="GO" id="GO:0031222">
    <property type="term" value="P:arabinan catabolic process"/>
    <property type="evidence" value="ECO:0007669"/>
    <property type="project" value="TreeGrafter"/>
</dbReference>
<name>A0A415MYQ6_9BACE</name>
<evidence type="ECO:0000313" key="7">
    <source>
        <dbReference type="EMBL" id="RHL87699.1"/>
    </source>
</evidence>
<keyword evidence="2 5" id="KW-0732">Signal</keyword>
<feature type="signal peptide" evidence="5">
    <location>
        <begin position="1"/>
        <end position="19"/>
    </location>
</feature>
<keyword evidence="3" id="KW-0378">Hydrolase</keyword>
<dbReference type="InterPro" id="IPR013783">
    <property type="entry name" value="Ig-like_fold"/>
</dbReference>
<dbReference type="Gene3D" id="2.60.120.260">
    <property type="entry name" value="Galactose-binding domain-like"/>
    <property type="match status" value="1"/>
</dbReference>
<dbReference type="GO" id="GO:0045493">
    <property type="term" value="P:xylan catabolic process"/>
    <property type="evidence" value="ECO:0007669"/>
    <property type="project" value="InterPro"/>
</dbReference>